<accession>A0A2G9YZT3</accession>
<evidence type="ECO:0008006" key="3">
    <source>
        <dbReference type="Google" id="ProtNLM"/>
    </source>
</evidence>
<dbReference type="EMBL" id="PCRQ01000049">
    <property type="protein sequence ID" value="PIP24233.1"/>
    <property type="molecule type" value="Genomic_DNA"/>
</dbReference>
<reference evidence="1 2" key="1">
    <citation type="submission" date="2017-09" db="EMBL/GenBank/DDBJ databases">
        <title>Depth-based differentiation of microbial function through sediment-hosted aquifers and enrichment of novel symbionts in the deep terrestrial subsurface.</title>
        <authorList>
            <person name="Probst A.J."/>
            <person name="Ladd B."/>
            <person name="Jarett J.K."/>
            <person name="Geller-Mcgrath D.E."/>
            <person name="Sieber C.M."/>
            <person name="Emerson J.B."/>
            <person name="Anantharaman K."/>
            <person name="Thomas B.C."/>
            <person name="Malmstrom R."/>
            <person name="Stieglmeier M."/>
            <person name="Klingl A."/>
            <person name="Woyke T."/>
            <person name="Ryan C.M."/>
            <person name="Banfield J.F."/>
        </authorList>
    </citation>
    <scope>NUCLEOTIDE SEQUENCE [LARGE SCALE GENOMIC DNA]</scope>
    <source>
        <strain evidence="1">CG23_combo_of_CG06-09_8_20_14_all_37_18</strain>
    </source>
</reference>
<dbReference type="InterPro" id="IPR012337">
    <property type="entry name" value="RNaseH-like_sf"/>
</dbReference>
<dbReference type="Proteomes" id="UP000229952">
    <property type="component" value="Unassembled WGS sequence"/>
</dbReference>
<evidence type="ECO:0000313" key="2">
    <source>
        <dbReference type="Proteomes" id="UP000229952"/>
    </source>
</evidence>
<organism evidence="1 2">
    <name type="scientific">Candidatus Nealsonbacteria bacterium CG23_combo_of_CG06-09_8_20_14_all_37_18</name>
    <dbReference type="NCBI Taxonomy" id="1974720"/>
    <lineage>
        <taxon>Bacteria</taxon>
        <taxon>Candidatus Nealsoniibacteriota</taxon>
    </lineage>
</organism>
<evidence type="ECO:0000313" key="1">
    <source>
        <dbReference type="EMBL" id="PIP24233.1"/>
    </source>
</evidence>
<dbReference type="AlphaFoldDB" id="A0A2G9YZT3"/>
<comment type="caution">
    <text evidence="1">The sequence shown here is derived from an EMBL/GenBank/DDBJ whole genome shotgun (WGS) entry which is preliminary data.</text>
</comment>
<name>A0A2G9YZT3_9BACT</name>
<proteinExistence type="predicted"/>
<protein>
    <recommendedName>
        <fullName evidence="3">Integrase catalytic domain-containing protein</fullName>
    </recommendedName>
</protein>
<dbReference type="SUPFAM" id="SSF53098">
    <property type="entry name" value="Ribonuclease H-like"/>
    <property type="match status" value="1"/>
</dbReference>
<sequence>MTSFDMTLTQKIVAKYVKAKKEEKSRILMDYCTLTGIKKNTAVRRLLRKRACIKPRVLKNKNGKKRGPKKIFGQRHKLLISKCWELAGEICAERLFTMLGEYVEALRSAGKLTCFNDTIINQVKRISLGTLKNVLAQFPRTNYVKKHKGNPEIYKFIPVKANFGQYSNILGNVEVDYVEHSGSCGSGIFGITACYVDIYSGWIARASALSKTYEAVRSTHKINLGKIHHPIKEYHPDNAKTILSVLLEKARRELNPGGDYDLSRSRPYKKNDNAHVEQKNGDKVRRLVGHHRYDTKKEIHLLNRLYAIADLYDNFFISSAKIKEKIRDLKGQVIRVTHDSPKTPYKRILECDQTPKETKQKLTKIYAGLDMVKLKTEMDVLTKELIDLVAS</sequence>
<gene>
    <name evidence="1" type="ORF">COX35_01795</name>
</gene>